<dbReference type="AlphaFoldDB" id="A0A4Z0D545"/>
<keyword evidence="6" id="KW-0411">Iron-sulfur</keyword>
<organism evidence="8 9">
    <name type="scientific">Soehngenia longivitae</name>
    <dbReference type="NCBI Taxonomy" id="2562294"/>
    <lineage>
        <taxon>Bacteria</taxon>
        <taxon>Bacillati</taxon>
        <taxon>Bacillota</taxon>
        <taxon>Tissierellia</taxon>
        <taxon>Tissierellales</taxon>
        <taxon>Tissierellaceae</taxon>
        <taxon>Soehngenia</taxon>
    </lineage>
</organism>
<evidence type="ECO:0000256" key="3">
    <source>
        <dbReference type="ARBA" id="ARBA00022691"/>
    </source>
</evidence>
<feature type="domain" description="Radical SAM core" evidence="7">
    <location>
        <begin position="3"/>
        <end position="241"/>
    </location>
</feature>
<dbReference type="InterPro" id="IPR032432">
    <property type="entry name" value="Radical_SAM_C"/>
</dbReference>
<dbReference type="GO" id="GO:0005737">
    <property type="term" value="C:cytoplasm"/>
    <property type="evidence" value="ECO:0007669"/>
    <property type="project" value="TreeGrafter"/>
</dbReference>
<comment type="cofactor">
    <cofactor evidence="1">
        <name>[4Fe-4S] cluster</name>
        <dbReference type="ChEBI" id="CHEBI:49883"/>
    </cofactor>
</comment>
<keyword evidence="3" id="KW-0949">S-adenosyl-L-methionine</keyword>
<dbReference type="PANTHER" id="PTHR11135">
    <property type="entry name" value="HISTONE ACETYLTRANSFERASE-RELATED"/>
    <property type="match status" value="1"/>
</dbReference>
<dbReference type="EMBL" id="SRIB01000011">
    <property type="protein sequence ID" value="TFZ39592.1"/>
    <property type="molecule type" value="Genomic_DNA"/>
</dbReference>
<dbReference type="GO" id="GO:0046872">
    <property type="term" value="F:metal ion binding"/>
    <property type="evidence" value="ECO:0007669"/>
    <property type="project" value="UniProtKB-KW"/>
</dbReference>
<evidence type="ECO:0000313" key="8">
    <source>
        <dbReference type="EMBL" id="TFZ39592.1"/>
    </source>
</evidence>
<reference evidence="8 9" key="1">
    <citation type="submission" date="2019-03" db="EMBL/GenBank/DDBJ databases">
        <title>Draft genome sequence data and analysis of a Fermenting Bacterium, Soehngenia longevitae strain 1933PT, isolated from petroleum reservoir in Azerbaijan.</title>
        <authorList>
            <person name="Grouzdev D.S."/>
            <person name="Bidzhieva S.K."/>
            <person name="Sokolova D.S."/>
            <person name="Tourova T.P."/>
            <person name="Poltaraus A.B."/>
            <person name="Nazina T.N."/>
        </authorList>
    </citation>
    <scope>NUCLEOTIDE SEQUENCE [LARGE SCALE GENOMIC DNA]</scope>
    <source>
        <strain evidence="8 9">1933P</strain>
    </source>
</reference>
<dbReference type="GO" id="GO:0051539">
    <property type="term" value="F:4 iron, 4 sulfur cluster binding"/>
    <property type="evidence" value="ECO:0007669"/>
    <property type="project" value="UniProtKB-KW"/>
</dbReference>
<name>A0A4Z0D545_9FIRM</name>
<dbReference type="GO" id="GO:0003824">
    <property type="term" value="F:catalytic activity"/>
    <property type="evidence" value="ECO:0007669"/>
    <property type="project" value="InterPro"/>
</dbReference>
<dbReference type="InterPro" id="IPR007197">
    <property type="entry name" value="rSAM"/>
</dbReference>
<gene>
    <name evidence="8" type="ORF">E4100_08185</name>
</gene>
<dbReference type="InterPro" id="IPR023404">
    <property type="entry name" value="rSAM_horseshoe"/>
</dbReference>
<keyword evidence="2" id="KW-0004">4Fe-4S</keyword>
<dbReference type="Pfam" id="PF04055">
    <property type="entry name" value="Radical_SAM"/>
    <property type="match status" value="1"/>
</dbReference>
<dbReference type="PANTHER" id="PTHR11135:SF0">
    <property type="entry name" value="ELONGATOR COMPLEX PROTEIN 3"/>
    <property type="match status" value="1"/>
</dbReference>
<dbReference type="InterPro" id="IPR058240">
    <property type="entry name" value="rSAM_sf"/>
</dbReference>
<evidence type="ECO:0000256" key="4">
    <source>
        <dbReference type="ARBA" id="ARBA00022723"/>
    </source>
</evidence>
<dbReference type="GO" id="GO:0002926">
    <property type="term" value="P:tRNA wobble base 5-methoxycarbonylmethyl-2-thiouridinylation"/>
    <property type="evidence" value="ECO:0007669"/>
    <property type="project" value="TreeGrafter"/>
</dbReference>
<dbReference type="SFLD" id="SFLDG01082">
    <property type="entry name" value="B12-binding_domain_containing"/>
    <property type="match status" value="1"/>
</dbReference>
<dbReference type="Pfam" id="PF16199">
    <property type="entry name" value="Radical_SAM_C"/>
    <property type="match status" value="1"/>
</dbReference>
<evidence type="ECO:0000259" key="7">
    <source>
        <dbReference type="PROSITE" id="PS51918"/>
    </source>
</evidence>
<dbReference type="OrthoDB" id="9815044at2"/>
<evidence type="ECO:0000256" key="2">
    <source>
        <dbReference type="ARBA" id="ARBA00022485"/>
    </source>
</evidence>
<dbReference type="SUPFAM" id="SSF102114">
    <property type="entry name" value="Radical SAM enzymes"/>
    <property type="match status" value="1"/>
</dbReference>
<dbReference type="SFLD" id="SFLDS00029">
    <property type="entry name" value="Radical_SAM"/>
    <property type="match status" value="1"/>
</dbReference>
<accession>A0A4Z0D545</accession>
<dbReference type="SFLD" id="SFLDG01086">
    <property type="entry name" value="elongater_protein-like"/>
    <property type="match status" value="1"/>
</dbReference>
<evidence type="ECO:0000313" key="9">
    <source>
        <dbReference type="Proteomes" id="UP000298381"/>
    </source>
</evidence>
<keyword evidence="4" id="KW-0479">Metal-binding</keyword>
<dbReference type="CDD" id="cd01335">
    <property type="entry name" value="Radical_SAM"/>
    <property type="match status" value="1"/>
</dbReference>
<evidence type="ECO:0000256" key="6">
    <source>
        <dbReference type="ARBA" id="ARBA00023014"/>
    </source>
</evidence>
<dbReference type="SMART" id="SM00729">
    <property type="entry name" value="Elp3"/>
    <property type="match status" value="1"/>
</dbReference>
<dbReference type="PROSITE" id="PS51918">
    <property type="entry name" value="RADICAL_SAM"/>
    <property type="match status" value="1"/>
</dbReference>
<evidence type="ECO:0000256" key="1">
    <source>
        <dbReference type="ARBA" id="ARBA00001966"/>
    </source>
</evidence>
<sequence length="370" mass="42149">MIMSKEKIIPIFVPNYGCPHMCVFCNQIKITGTNISITKDEVIETIDNYLRFFNTEEECIIEIAFYGGSFTAIELSKQVELLQIAKSYKDAGKINKIRISTRPDAIDDNILKVLKSYSVDIIELGVQSLDKEVLFFSERGHSDSDVYDAVKIIRNYDFVLGLQMMVGLPGDDYDKSLNTLIKIIDLKPNFIRIYPTLVIKNTKLENMYMSGEYKPLTVDQTVKLCKDLLIVATYYKIPVIRIGLQTTEGIQLGKDVVSGPFHAAIRQLIESEIFYDIIYEALSNIEISFKGETLEIYCNANIMSNIAGHKSCNRIKLYNEFNFKIIKFIKTDMEKSIILKIGNIQKSIDIVECIENMAVSILDRAFIRGV</sequence>
<protein>
    <submittedName>
        <fullName evidence="8">Radical SAM protein</fullName>
    </submittedName>
</protein>
<dbReference type="InterPro" id="IPR039661">
    <property type="entry name" value="ELP3"/>
</dbReference>
<proteinExistence type="predicted"/>
<dbReference type="Proteomes" id="UP000298381">
    <property type="component" value="Unassembled WGS sequence"/>
</dbReference>
<evidence type="ECO:0000256" key="5">
    <source>
        <dbReference type="ARBA" id="ARBA00023004"/>
    </source>
</evidence>
<keyword evidence="5" id="KW-0408">Iron</keyword>
<dbReference type="InterPro" id="IPR006638">
    <property type="entry name" value="Elp3/MiaA/NifB-like_rSAM"/>
</dbReference>
<comment type="caution">
    <text evidence="8">The sequence shown here is derived from an EMBL/GenBank/DDBJ whole genome shotgun (WGS) entry which is preliminary data.</text>
</comment>
<keyword evidence="9" id="KW-1185">Reference proteome</keyword>
<dbReference type="Gene3D" id="3.80.30.20">
    <property type="entry name" value="tm_1862 like domain"/>
    <property type="match status" value="1"/>
</dbReference>